<accession>A0A2S1LZY6</accession>
<dbReference type="GeneID" id="93704213"/>
<dbReference type="KEGG" id="beo:BEH_25280"/>
<accession>A0A1X7GPS3</accession>
<dbReference type="RefSeq" id="WP_046218285.1">
    <property type="nucleotide sequence ID" value="NZ_CP015325.1"/>
</dbReference>
<proteinExistence type="predicted"/>
<geneLocation type="plasmid" evidence="2">
    <name>pbeh3</name>
</geneLocation>
<sequence length="98" mass="11061">MNKLLILTIASEFFLLASFLLVFLTTRKTKKNILLIPLLIIGGAPLLYLAIYDMNNHYADANIGLGLAFMFTWIYSVIAFVIAIVLLVKRNNNISKEQ</sequence>
<dbReference type="EMBL" id="CP015325">
    <property type="protein sequence ID" value="AWG44675.1"/>
    <property type="molecule type" value="Genomic_DNA"/>
</dbReference>
<evidence type="ECO:0000313" key="2">
    <source>
        <dbReference type="Proteomes" id="UP000036202"/>
    </source>
</evidence>
<keyword evidence="2" id="KW-1185">Reference proteome</keyword>
<name>A0A1X7GPS3_9BACI</name>
<protein>
    <submittedName>
        <fullName evidence="1">Uncharacterized protein</fullName>
    </submittedName>
</protein>
<gene>
    <name evidence="1" type="ORF">BEH_25280</name>
</gene>
<dbReference type="AlphaFoldDB" id="A0A1X7GPS3"/>
<reference evidence="1 2" key="1">
    <citation type="journal article" date="2015" name="PLoS ONE">
        <title>Genome Sequence of Bacillus endophyticus and Analysis of Its Companion Mechanism in the Ketogulonigenium vulgare-Bacillus Strain Consortium.</title>
        <authorList>
            <person name="Jia N."/>
            <person name="Du J."/>
            <person name="Ding M.Z."/>
            <person name="Gao F."/>
            <person name="Yuan Y.J."/>
        </authorList>
    </citation>
    <scope>NUCLEOTIDE SEQUENCE [LARGE SCALE GENOMIC DNA]</scope>
    <source>
        <strain evidence="1 2">Hbe603</strain>
        <plasmid evidence="2">pbeh3</plasmid>
    </source>
</reference>
<keyword evidence="1" id="KW-0614">Plasmid</keyword>
<evidence type="ECO:0000313" key="1">
    <source>
        <dbReference type="EMBL" id="AWG44675.1"/>
    </source>
</evidence>
<organism evidence="1 2">
    <name type="scientific">Priestia filamentosa</name>
    <dbReference type="NCBI Taxonomy" id="1402861"/>
    <lineage>
        <taxon>Bacteria</taxon>
        <taxon>Bacillati</taxon>
        <taxon>Bacillota</taxon>
        <taxon>Bacilli</taxon>
        <taxon>Bacillales</taxon>
        <taxon>Bacillaceae</taxon>
        <taxon>Priestia</taxon>
    </lineage>
</organism>
<dbReference type="Proteomes" id="UP000036202">
    <property type="component" value="Plasmid pbeh3"/>
</dbReference>